<keyword evidence="4" id="KW-1185">Reference proteome</keyword>
<evidence type="ECO:0000313" key="4">
    <source>
        <dbReference type="Proteomes" id="UP000663760"/>
    </source>
</evidence>
<feature type="coiled-coil region" evidence="1">
    <location>
        <begin position="29"/>
        <end position="56"/>
    </location>
</feature>
<evidence type="ECO:0000256" key="2">
    <source>
        <dbReference type="SAM" id="MobiDB-lite"/>
    </source>
</evidence>
<protein>
    <submittedName>
        <fullName evidence="3">Uncharacterized protein</fullName>
    </submittedName>
</protein>
<evidence type="ECO:0000313" key="3">
    <source>
        <dbReference type="EMBL" id="CAA7403128.1"/>
    </source>
</evidence>
<name>A0A7I8L1D8_SPIIN</name>
<dbReference type="Proteomes" id="UP000663760">
    <property type="component" value="Chromosome 9"/>
</dbReference>
<accession>A0A7I8L1D8</accession>
<feature type="compositionally biased region" description="Polar residues" evidence="2">
    <location>
        <begin position="1"/>
        <end position="11"/>
    </location>
</feature>
<gene>
    <name evidence="3" type="ORF">SI8410_09013806</name>
</gene>
<proteinExistence type="predicted"/>
<organism evidence="3 4">
    <name type="scientific">Spirodela intermedia</name>
    <name type="common">Intermediate duckweed</name>
    <dbReference type="NCBI Taxonomy" id="51605"/>
    <lineage>
        <taxon>Eukaryota</taxon>
        <taxon>Viridiplantae</taxon>
        <taxon>Streptophyta</taxon>
        <taxon>Embryophyta</taxon>
        <taxon>Tracheophyta</taxon>
        <taxon>Spermatophyta</taxon>
        <taxon>Magnoliopsida</taxon>
        <taxon>Liliopsida</taxon>
        <taxon>Araceae</taxon>
        <taxon>Lemnoideae</taxon>
        <taxon>Spirodela</taxon>
    </lineage>
</organism>
<feature type="region of interest" description="Disordered" evidence="2">
    <location>
        <begin position="1"/>
        <end position="20"/>
    </location>
</feature>
<evidence type="ECO:0000256" key="1">
    <source>
        <dbReference type="SAM" id="Coils"/>
    </source>
</evidence>
<dbReference type="AlphaFoldDB" id="A0A7I8L1D8"/>
<keyword evidence="1" id="KW-0175">Coiled coil</keyword>
<sequence length="93" mass="10991">MKSSGQYTTKQVRWPHPMRPRKGKSLVLQEEFVEQMAKLQWQMEEAMSNLQTMTCNVLRPEDQGPSRESYWVKAIEPRPYSGERDAMLIENFL</sequence>
<reference evidence="3" key="1">
    <citation type="submission" date="2020-02" db="EMBL/GenBank/DDBJ databases">
        <authorList>
            <person name="Scholz U."/>
            <person name="Mascher M."/>
            <person name="Fiebig A."/>
        </authorList>
    </citation>
    <scope>NUCLEOTIDE SEQUENCE</scope>
</reference>
<dbReference type="EMBL" id="LR746272">
    <property type="protein sequence ID" value="CAA7403128.1"/>
    <property type="molecule type" value="Genomic_DNA"/>
</dbReference>